<dbReference type="InterPro" id="IPR046960">
    <property type="entry name" value="PPR_At4g14850-like_plant"/>
</dbReference>
<dbReference type="PANTHER" id="PTHR47926">
    <property type="entry name" value="PENTATRICOPEPTIDE REPEAT-CONTAINING PROTEIN"/>
    <property type="match status" value="1"/>
</dbReference>
<feature type="repeat" description="PPR" evidence="2">
    <location>
        <begin position="211"/>
        <end position="245"/>
    </location>
</feature>
<dbReference type="InterPro" id="IPR002885">
    <property type="entry name" value="PPR_rpt"/>
</dbReference>
<dbReference type="Pfam" id="PF13041">
    <property type="entry name" value="PPR_2"/>
    <property type="match status" value="2"/>
</dbReference>
<dbReference type="FunFam" id="1.25.40.10:FF:000158">
    <property type="entry name" value="pentatricopeptide repeat-containing protein At2g33680"/>
    <property type="match status" value="1"/>
</dbReference>
<dbReference type="Pfam" id="PF01535">
    <property type="entry name" value="PPR"/>
    <property type="match status" value="2"/>
</dbReference>
<evidence type="ECO:0000256" key="2">
    <source>
        <dbReference type="PROSITE-ProRule" id="PRU00708"/>
    </source>
</evidence>
<reference evidence="3 4" key="1">
    <citation type="submission" date="2024-11" db="EMBL/GenBank/DDBJ databases">
        <title>A near-complete genome assembly of Cinchona calisaya.</title>
        <authorList>
            <person name="Lian D.C."/>
            <person name="Zhao X.W."/>
            <person name="Wei L."/>
        </authorList>
    </citation>
    <scope>NUCLEOTIDE SEQUENCE [LARGE SCALE GENOMIC DNA]</scope>
    <source>
        <tissue evidence="3">Nenye</tissue>
    </source>
</reference>
<sequence length="533" mass="59316">MKATTCNRWFLVQPYTKFCKTRKAAQISNYTVLVGTQEVHRHGRKRGGSEVELNLVDLHSKPNGFFDARQLFDELSNRDVVAATSLLGRLAKGNHHKEAIFYFSRMLELNIKPNEFTFGTVIHSSVVLKDLFLGEQFHACGMKIGLSSNVFVGSAVLDLYVKLSNIEEAHKAFQEMDNPNVVSNTTLISGYLKEGRFDEAMMLFQKIPEKNVVSWNAMISGCSQTGNNEEAVNLFVQMLREGHLPSESSFPCAIIAAANIAALGMGRSFHACAFKFLGELGVYVGNSLVSFYAKCGSMEDSLLAFDKLPRKNVVSWNAVICGYAQNGKGKEAIDVFQKMNSSDIRPNGVTLLGLLLACNHVGLVDEGYSYFNQARLQEPGMIKAEHYACVVDLLSRSGRLQEAVKFMVDLPFDPGIGFWKAILGGCQNHSNMELGGFAARKILALDPGDVSSFVMLSNAHSAAGKWQSVSRIRDEMREKGLNRVPGCSWIEIKCKIHVFVTGDRRHAQRDEIREVLRFFYEHITIVQDIDLVT</sequence>
<evidence type="ECO:0000313" key="4">
    <source>
        <dbReference type="Proteomes" id="UP001630127"/>
    </source>
</evidence>
<accession>A0ABD3AZ36</accession>
<comment type="caution">
    <text evidence="3">The sequence shown here is derived from an EMBL/GenBank/DDBJ whole genome shotgun (WGS) entry which is preliminary data.</text>
</comment>
<feature type="repeat" description="PPR" evidence="2">
    <location>
        <begin position="79"/>
        <end position="113"/>
    </location>
</feature>
<dbReference type="PROSITE" id="PS51375">
    <property type="entry name" value="PPR"/>
    <property type="match status" value="5"/>
</dbReference>
<evidence type="ECO:0000256" key="1">
    <source>
        <dbReference type="ARBA" id="ARBA00022737"/>
    </source>
</evidence>
<evidence type="ECO:0000313" key="3">
    <source>
        <dbReference type="EMBL" id="KAL3536360.1"/>
    </source>
</evidence>
<dbReference type="SUPFAM" id="SSF81901">
    <property type="entry name" value="HCP-like"/>
    <property type="match status" value="1"/>
</dbReference>
<dbReference type="PANTHER" id="PTHR47926:SF357">
    <property type="entry name" value="PENTATRICOPEPTIDE REPEAT-CONTAINING PROTEIN"/>
    <property type="match status" value="1"/>
</dbReference>
<dbReference type="Pfam" id="PF20431">
    <property type="entry name" value="E_motif"/>
    <property type="match status" value="1"/>
</dbReference>
<dbReference type="GO" id="GO:0099402">
    <property type="term" value="P:plant organ development"/>
    <property type="evidence" value="ECO:0007669"/>
    <property type="project" value="UniProtKB-ARBA"/>
</dbReference>
<organism evidence="3 4">
    <name type="scientific">Cinchona calisaya</name>
    <dbReference type="NCBI Taxonomy" id="153742"/>
    <lineage>
        <taxon>Eukaryota</taxon>
        <taxon>Viridiplantae</taxon>
        <taxon>Streptophyta</taxon>
        <taxon>Embryophyta</taxon>
        <taxon>Tracheophyta</taxon>
        <taxon>Spermatophyta</taxon>
        <taxon>Magnoliopsida</taxon>
        <taxon>eudicotyledons</taxon>
        <taxon>Gunneridae</taxon>
        <taxon>Pentapetalae</taxon>
        <taxon>asterids</taxon>
        <taxon>lamiids</taxon>
        <taxon>Gentianales</taxon>
        <taxon>Rubiaceae</taxon>
        <taxon>Cinchonoideae</taxon>
        <taxon>Cinchoneae</taxon>
        <taxon>Cinchona</taxon>
    </lineage>
</organism>
<gene>
    <name evidence="3" type="ORF">ACH5RR_004821</name>
</gene>
<proteinExistence type="predicted"/>
<name>A0ABD3AZ36_9GENT</name>
<protein>
    <submittedName>
        <fullName evidence="3">Uncharacterized protein</fullName>
    </submittedName>
</protein>
<dbReference type="Gene3D" id="1.25.40.10">
    <property type="entry name" value="Tetratricopeptide repeat domain"/>
    <property type="match status" value="4"/>
</dbReference>
<feature type="repeat" description="PPR" evidence="2">
    <location>
        <begin position="312"/>
        <end position="346"/>
    </location>
</feature>
<feature type="repeat" description="PPR" evidence="2">
    <location>
        <begin position="449"/>
        <end position="483"/>
    </location>
</feature>
<feature type="repeat" description="PPR" evidence="2">
    <location>
        <begin position="180"/>
        <end position="210"/>
    </location>
</feature>
<dbReference type="AlphaFoldDB" id="A0ABD3AZ36"/>
<keyword evidence="1" id="KW-0677">Repeat</keyword>
<dbReference type="EMBL" id="JBJUIK010000002">
    <property type="protein sequence ID" value="KAL3536360.1"/>
    <property type="molecule type" value="Genomic_DNA"/>
</dbReference>
<dbReference type="InterPro" id="IPR046848">
    <property type="entry name" value="E_motif"/>
</dbReference>
<dbReference type="Proteomes" id="UP001630127">
    <property type="component" value="Unassembled WGS sequence"/>
</dbReference>
<keyword evidence="4" id="KW-1185">Reference proteome</keyword>
<dbReference type="InterPro" id="IPR011990">
    <property type="entry name" value="TPR-like_helical_dom_sf"/>
</dbReference>
<dbReference type="NCBIfam" id="TIGR00756">
    <property type="entry name" value="PPR"/>
    <property type="match status" value="3"/>
</dbReference>